<gene>
    <name evidence="1" type="ORF">SEVIR_2G358633v2</name>
</gene>
<evidence type="ECO:0000313" key="2">
    <source>
        <dbReference type="Proteomes" id="UP000298652"/>
    </source>
</evidence>
<organism evidence="1 2">
    <name type="scientific">Setaria viridis</name>
    <name type="common">Green bristlegrass</name>
    <name type="synonym">Setaria italica subsp. viridis</name>
    <dbReference type="NCBI Taxonomy" id="4556"/>
    <lineage>
        <taxon>Eukaryota</taxon>
        <taxon>Viridiplantae</taxon>
        <taxon>Streptophyta</taxon>
        <taxon>Embryophyta</taxon>
        <taxon>Tracheophyta</taxon>
        <taxon>Spermatophyta</taxon>
        <taxon>Magnoliopsida</taxon>
        <taxon>Liliopsida</taxon>
        <taxon>Poales</taxon>
        <taxon>Poaceae</taxon>
        <taxon>PACMAD clade</taxon>
        <taxon>Panicoideae</taxon>
        <taxon>Panicodae</taxon>
        <taxon>Paniceae</taxon>
        <taxon>Cenchrinae</taxon>
        <taxon>Setaria</taxon>
    </lineage>
</organism>
<dbReference type="EMBL" id="CM016553">
    <property type="protein sequence ID" value="TKW35227.1"/>
    <property type="molecule type" value="Genomic_DNA"/>
</dbReference>
<name>A0A4U6WBU8_SETVI</name>
<dbReference type="Proteomes" id="UP000298652">
    <property type="component" value="Chromosome 2"/>
</dbReference>
<reference evidence="1" key="1">
    <citation type="submission" date="2019-03" db="EMBL/GenBank/DDBJ databases">
        <title>WGS assembly of Setaria viridis.</title>
        <authorList>
            <person name="Huang P."/>
            <person name="Jenkins J."/>
            <person name="Grimwood J."/>
            <person name="Barry K."/>
            <person name="Healey A."/>
            <person name="Mamidi S."/>
            <person name="Sreedasyam A."/>
            <person name="Shu S."/>
            <person name="Feldman M."/>
            <person name="Wu J."/>
            <person name="Yu Y."/>
            <person name="Chen C."/>
            <person name="Johnson J."/>
            <person name="Rokhsar D."/>
            <person name="Baxter I."/>
            <person name="Schmutz J."/>
            <person name="Brutnell T."/>
            <person name="Kellogg E."/>
        </authorList>
    </citation>
    <scope>NUCLEOTIDE SEQUENCE [LARGE SCALE GENOMIC DNA]</scope>
</reference>
<keyword evidence="2" id="KW-1185">Reference proteome</keyword>
<sequence length="87" mass="9635">MRRGPRALCYRGGDCKATCERSGFSGFTLSGGVWCCGTIAEGPASRWPSRCGAISFYRFPIKASSCLEVSANYEHGCWWVLPWRSEC</sequence>
<accession>A0A4U6WBU8</accession>
<evidence type="ECO:0000313" key="1">
    <source>
        <dbReference type="EMBL" id="TKW35227.1"/>
    </source>
</evidence>
<protein>
    <submittedName>
        <fullName evidence="1">Uncharacterized protein</fullName>
    </submittedName>
</protein>
<dbReference type="Gramene" id="TKW35227">
    <property type="protein sequence ID" value="TKW35227"/>
    <property type="gene ID" value="SEVIR_2G358633v2"/>
</dbReference>
<dbReference type="AlphaFoldDB" id="A0A4U6WBU8"/>
<proteinExistence type="predicted"/>
<dbReference type="OMA" id="RALCYRG"/>